<evidence type="ECO:0000256" key="1">
    <source>
        <dbReference type="ARBA" id="ARBA00001798"/>
    </source>
</evidence>
<evidence type="ECO:0000256" key="7">
    <source>
        <dbReference type="ARBA" id="ARBA00022771"/>
    </source>
</evidence>
<dbReference type="SMART" id="SM00647">
    <property type="entry name" value="IBR"/>
    <property type="match status" value="2"/>
</dbReference>
<dbReference type="EMBL" id="JAXOVC010000014">
    <property type="protein sequence ID" value="KAK4494207.1"/>
    <property type="molecule type" value="Genomic_DNA"/>
</dbReference>
<evidence type="ECO:0000256" key="6">
    <source>
        <dbReference type="ARBA" id="ARBA00022737"/>
    </source>
</evidence>
<feature type="compositionally biased region" description="Low complexity" evidence="10">
    <location>
        <begin position="421"/>
        <end position="432"/>
    </location>
</feature>
<evidence type="ECO:0000256" key="10">
    <source>
        <dbReference type="SAM" id="MobiDB-lite"/>
    </source>
</evidence>
<evidence type="ECO:0000256" key="8">
    <source>
        <dbReference type="ARBA" id="ARBA00022786"/>
    </source>
</evidence>
<dbReference type="Gene3D" id="3.30.40.10">
    <property type="entry name" value="Zinc/RING finger domain, C3HC4 (zinc finger)"/>
    <property type="match status" value="1"/>
</dbReference>
<keyword evidence="7" id="KW-0863">Zinc-finger</keyword>
<feature type="region of interest" description="Disordered" evidence="10">
    <location>
        <begin position="470"/>
        <end position="529"/>
    </location>
</feature>
<comment type="caution">
    <text evidence="12">The sequence shown here is derived from an EMBL/GenBank/DDBJ whole genome shotgun (WGS) entry which is preliminary data.</text>
</comment>
<keyword evidence="6" id="KW-0677">Repeat</keyword>
<dbReference type="CDD" id="cd20335">
    <property type="entry name" value="BRcat_RBR"/>
    <property type="match status" value="1"/>
</dbReference>
<protein>
    <recommendedName>
        <fullName evidence="3">RBR-type E3 ubiquitin transferase</fullName>
        <ecNumber evidence="3">2.3.2.31</ecNumber>
    </recommendedName>
</protein>
<feature type="region of interest" description="Disordered" evidence="10">
    <location>
        <begin position="272"/>
        <end position="324"/>
    </location>
</feature>
<dbReference type="Proteomes" id="UP001305779">
    <property type="component" value="Unassembled WGS sequence"/>
</dbReference>
<reference evidence="12 13" key="1">
    <citation type="journal article" date="2023" name="G3 (Bethesda)">
        <title>A chromosome-level genome assembly of Zasmidium syzygii isolated from banana leaves.</title>
        <authorList>
            <person name="van Westerhoven A.C."/>
            <person name="Mehrabi R."/>
            <person name="Talebi R."/>
            <person name="Steentjes M.B.F."/>
            <person name="Corcolon B."/>
            <person name="Chong P.A."/>
            <person name="Kema G.H.J."/>
            <person name="Seidl M.F."/>
        </authorList>
    </citation>
    <scope>NUCLEOTIDE SEQUENCE [LARGE SCALE GENOMIC DNA]</scope>
    <source>
        <strain evidence="12 13">P124</strain>
    </source>
</reference>
<feature type="region of interest" description="Disordered" evidence="10">
    <location>
        <begin position="351"/>
        <end position="373"/>
    </location>
</feature>
<comment type="pathway">
    <text evidence="2">Protein modification; protein ubiquitination.</text>
</comment>
<evidence type="ECO:0000256" key="9">
    <source>
        <dbReference type="ARBA" id="ARBA00022833"/>
    </source>
</evidence>
<sequence length="717" mass="79389">MAIFKRRLNDISPNDNPQDEPPPKTAKTTHTRNHRIQECTICASDLPLKSFPSKLGHRAPNTRHSTCSACWQQHLATQLTADKPTSQITCPQCPYVLREVDIKALGSAETYAAFLDKMFQEAMQADPNWRTCPEATCSFGYLLTQEDEQSDSIFNCRVCQAQYCVRCEVPMHRGQTCEAYQAENNGRNVNEDEEASRVFLEEYAKVCPKCGVRIRKNGGCDHMTCRKCKHEFCWLCFAAYRGPQGIHTVGNGAHEGTCRYHPDVLHRTAMSPSPIRRTFPQPNRPTPAAPTQANRPRRRGRGRPIQTSGGRLQAQREQQRVRDERQAVVGEEVILETVPNVSHAAALLAARRARQNQPPVQNNRPARMRLDDDSRDELRAARRSLEGPQPAQNNRPTRLFAAHDSGDETDWGALARAISPAPQHAEPPEAAQGLGITGLDGDDYDGEDIIVRATRTSPTPELHARFTQAASPAVSDFSADYDPTPPTIRASMSPEPQAQTPRDASPASVASTDSSVIEVAPPPRAPSVASISSNDALAFQAFFNPSPEPQQPRPSSLSPMLSTPELSPLGRPPPRHRAASPQPQTPPGRRNAVAPQSNPLFSRETSPQPRTDTRSPPLSPDFVTYLPPPPRRRRTSSTRAVVNTLHGASLLVAERNLSSRFRDEQPVMERNLSTRFRDVPEVIDEERVVYEFDEEGFAIEDVGGEYHDGGEEVVLDG</sequence>
<evidence type="ECO:0000313" key="12">
    <source>
        <dbReference type="EMBL" id="KAK4494207.1"/>
    </source>
</evidence>
<evidence type="ECO:0000259" key="11">
    <source>
        <dbReference type="PROSITE" id="PS51873"/>
    </source>
</evidence>
<dbReference type="EC" id="2.3.2.31" evidence="3"/>
<feature type="compositionally biased region" description="Polar residues" evidence="10">
    <location>
        <begin position="494"/>
        <end position="515"/>
    </location>
</feature>
<proteinExistence type="predicted"/>
<dbReference type="InterPro" id="IPR031127">
    <property type="entry name" value="E3_UB_ligase_RBR"/>
</dbReference>
<feature type="region of interest" description="Disordered" evidence="10">
    <location>
        <begin position="421"/>
        <end position="441"/>
    </location>
</feature>
<dbReference type="InterPro" id="IPR047548">
    <property type="entry name" value="Rcat_RBR_RNF14"/>
</dbReference>
<evidence type="ECO:0000256" key="4">
    <source>
        <dbReference type="ARBA" id="ARBA00022679"/>
    </source>
</evidence>
<feature type="region of interest" description="Disordered" evidence="10">
    <location>
        <begin position="1"/>
        <end position="32"/>
    </location>
</feature>
<keyword evidence="4" id="KW-0808">Transferase</keyword>
<dbReference type="Gene3D" id="1.20.120.1750">
    <property type="match status" value="1"/>
</dbReference>
<dbReference type="InterPro" id="IPR044066">
    <property type="entry name" value="TRIAD_supradom"/>
</dbReference>
<dbReference type="InterPro" id="IPR002867">
    <property type="entry name" value="IBR_dom"/>
</dbReference>
<dbReference type="PANTHER" id="PTHR11685">
    <property type="entry name" value="RBR FAMILY RING FINGER AND IBR DOMAIN-CONTAINING"/>
    <property type="match status" value="1"/>
</dbReference>
<keyword evidence="9" id="KW-0862">Zinc</keyword>
<name>A0ABR0DYI7_ZASCE</name>
<evidence type="ECO:0000256" key="3">
    <source>
        <dbReference type="ARBA" id="ARBA00012251"/>
    </source>
</evidence>
<dbReference type="CDD" id="cd20354">
    <property type="entry name" value="Rcat_RBR_RNF14"/>
    <property type="match status" value="1"/>
</dbReference>
<organism evidence="12 13">
    <name type="scientific">Zasmidium cellare</name>
    <name type="common">Wine cellar mold</name>
    <name type="synonym">Racodium cellare</name>
    <dbReference type="NCBI Taxonomy" id="395010"/>
    <lineage>
        <taxon>Eukaryota</taxon>
        <taxon>Fungi</taxon>
        <taxon>Dikarya</taxon>
        <taxon>Ascomycota</taxon>
        <taxon>Pezizomycotina</taxon>
        <taxon>Dothideomycetes</taxon>
        <taxon>Dothideomycetidae</taxon>
        <taxon>Mycosphaerellales</taxon>
        <taxon>Mycosphaerellaceae</taxon>
        <taxon>Zasmidium</taxon>
    </lineage>
</organism>
<gene>
    <name evidence="12" type="ORF">PRZ48_014505</name>
</gene>
<feature type="compositionally biased region" description="Low complexity" evidence="10">
    <location>
        <begin position="553"/>
        <end position="569"/>
    </location>
</feature>
<dbReference type="Pfam" id="PF01485">
    <property type="entry name" value="IBR"/>
    <property type="match status" value="1"/>
</dbReference>
<keyword evidence="8" id="KW-0833">Ubl conjugation pathway</keyword>
<dbReference type="Pfam" id="PF22191">
    <property type="entry name" value="IBR_1"/>
    <property type="match status" value="1"/>
</dbReference>
<dbReference type="InterPro" id="IPR013083">
    <property type="entry name" value="Znf_RING/FYVE/PHD"/>
</dbReference>
<comment type="catalytic activity">
    <reaction evidence="1">
        <text>[E2 ubiquitin-conjugating enzyme]-S-ubiquitinyl-L-cysteine + [acceptor protein]-L-lysine = [E2 ubiquitin-conjugating enzyme]-L-cysteine + [acceptor protein]-N(6)-ubiquitinyl-L-lysine.</text>
        <dbReference type="EC" id="2.3.2.31"/>
    </reaction>
</comment>
<evidence type="ECO:0000313" key="13">
    <source>
        <dbReference type="Proteomes" id="UP001305779"/>
    </source>
</evidence>
<feature type="region of interest" description="Disordered" evidence="10">
    <location>
        <begin position="543"/>
        <end position="637"/>
    </location>
</feature>
<dbReference type="PROSITE" id="PS51873">
    <property type="entry name" value="TRIAD"/>
    <property type="match status" value="1"/>
</dbReference>
<keyword evidence="13" id="KW-1185">Reference proteome</keyword>
<keyword evidence="5" id="KW-0479">Metal-binding</keyword>
<dbReference type="SUPFAM" id="SSF57850">
    <property type="entry name" value="RING/U-box"/>
    <property type="match status" value="3"/>
</dbReference>
<feature type="compositionally biased region" description="Low complexity" evidence="10">
    <location>
        <begin position="351"/>
        <end position="365"/>
    </location>
</feature>
<feature type="compositionally biased region" description="Polar residues" evidence="10">
    <location>
        <begin position="594"/>
        <end position="616"/>
    </location>
</feature>
<evidence type="ECO:0000256" key="5">
    <source>
        <dbReference type="ARBA" id="ARBA00022723"/>
    </source>
</evidence>
<evidence type="ECO:0000256" key="2">
    <source>
        <dbReference type="ARBA" id="ARBA00004906"/>
    </source>
</evidence>
<accession>A0ABR0DYI7</accession>
<feature type="domain" description="RING-type" evidence="11">
    <location>
        <begin position="35"/>
        <end position="258"/>
    </location>
</feature>